<name>A0ABY7MEK9_9BRAD</name>
<dbReference type="InterPro" id="IPR011006">
    <property type="entry name" value="CheY-like_superfamily"/>
</dbReference>
<dbReference type="CDD" id="cd00156">
    <property type="entry name" value="REC"/>
    <property type="match status" value="1"/>
</dbReference>
<evidence type="ECO:0000313" key="5">
    <source>
        <dbReference type="Proteomes" id="UP001179614"/>
    </source>
</evidence>
<dbReference type="Proteomes" id="UP001179614">
    <property type="component" value="Chromosome"/>
</dbReference>
<keyword evidence="2" id="KW-1133">Transmembrane helix</keyword>
<feature type="domain" description="Response regulatory" evidence="3">
    <location>
        <begin position="111"/>
        <end position="225"/>
    </location>
</feature>
<keyword evidence="5" id="KW-1185">Reference proteome</keyword>
<organism evidence="4 5">
    <name type="scientific">Bradyrhizobium xenonodulans</name>
    <dbReference type="NCBI Taxonomy" id="2736875"/>
    <lineage>
        <taxon>Bacteria</taxon>
        <taxon>Pseudomonadati</taxon>
        <taxon>Pseudomonadota</taxon>
        <taxon>Alphaproteobacteria</taxon>
        <taxon>Hyphomicrobiales</taxon>
        <taxon>Nitrobacteraceae</taxon>
        <taxon>Bradyrhizobium</taxon>
    </lineage>
</organism>
<dbReference type="InterPro" id="IPR001789">
    <property type="entry name" value="Sig_transdc_resp-reg_receiver"/>
</dbReference>
<reference evidence="4" key="1">
    <citation type="submission" date="2021-12" db="EMBL/GenBank/DDBJ databases">
        <title>Bradyrhizobium xenonodulans sp. nov.</title>
        <authorList>
            <person name="Claassens R."/>
            <person name="Venter S.N."/>
            <person name="Beukes C.W."/>
            <person name="Stepkowski T."/>
            <person name="Steenkamp E.T."/>
        </authorList>
    </citation>
    <scope>NUCLEOTIDE SEQUENCE</scope>
    <source>
        <strain evidence="4">14AB</strain>
    </source>
</reference>
<evidence type="ECO:0000256" key="2">
    <source>
        <dbReference type="SAM" id="Phobius"/>
    </source>
</evidence>
<evidence type="ECO:0000259" key="3">
    <source>
        <dbReference type="PROSITE" id="PS50110"/>
    </source>
</evidence>
<feature type="modified residue" description="4-aspartylphosphate" evidence="1">
    <location>
        <position position="160"/>
    </location>
</feature>
<keyword evidence="2" id="KW-0812">Transmembrane</keyword>
<evidence type="ECO:0000313" key="4">
    <source>
        <dbReference type="EMBL" id="WBL76029.1"/>
    </source>
</evidence>
<keyword evidence="2" id="KW-0472">Membrane</keyword>
<protein>
    <submittedName>
        <fullName evidence="4">Response regulator</fullName>
    </submittedName>
</protein>
<keyword evidence="1" id="KW-0597">Phosphoprotein</keyword>
<dbReference type="Pfam" id="PF00072">
    <property type="entry name" value="Response_reg"/>
    <property type="match status" value="1"/>
</dbReference>
<evidence type="ECO:0000256" key="1">
    <source>
        <dbReference type="PROSITE-ProRule" id="PRU00169"/>
    </source>
</evidence>
<dbReference type="Gene3D" id="3.40.50.2300">
    <property type="match status" value="1"/>
</dbReference>
<dbReference type="SMART" id="SM00448">
    <property type="entry name" value="REC"/>
    <property type="match status" value="1"/>
</dbReference>
<dbReference type="SUPFAM" id="SSF52172">
    <property type="entry name" value="CheY-like"/>
    <property type="match status" value="1"/>
</dbReference>
<feature type="transmembrane region" description="Helical" evidence="2">
    <location>
        <begin position="12"/>
        <end position="30"/>
    </location>
</feature>
<dbReference type="EMBL" id="CP089391">
    <property type="protein sequence ID" value="WBL76029.1"/>
    <property type="molecule type" value="Genomic_DNA"/>
</dbReference>
<dbReference type="RefSeq" id="WP_270160809.1">
    <property type="nucleotide sequence ID" value="NZ_CP089391.1"/>
</dbReference>
<dbReference type="PROSITE" id="PS50110">
    <property type="entry name" value="RESPONSE_REGULATORY"/>
    <property type="match status" value="1"/>
</dbReference>
<accession>A0ABY7MEK9</accession>
<sequence>MVENIAKIIEALAKLISAFAWPAVGAYLIWRFTPTIKDFLSNLSEGSLKAFGVEASAKRAASEAIAKADLGGGADKTKLKPSEERPSVESAIRLAELVTDAIPRRELQGKRVLWVDDRPDGNRYEMLALAEFGVAITIARSTEDALKLLSEAPFDLIISDMKRGDDEEAGYDFLAKLLPLHINLPVIFYTRSKLDETIARQRGAFGVATKASDLIILITSAVSRRSFDSYWKRRSRPFDQGNLF</sequence>
<gene>
    <name evidence="4" type="ORF">I3J27_23700</name>
</gene>
<proteinExistence type="predicted"/>